<dbReference type="NCBIfam" id="TIGR01444">
    <property type="entry name" value="fkbM_fam"/>
    <property type="match status" value="1"/>
</dbReference>
<dbReference type="EMBL" id="FNPG01000015">
    <property type="protein sequence ID" value="SDY36812.1"/>
    <property type="molecule type" value="Genomic_DNA"/>
</dbReference>
<evidence type="ECO:0000313" key="2">
    <source>
        <dbReference type="EMBL" id="SDY36812.1"/>
    </source>
</evidence>
<dbReference type="Pfam" id="PF05050">
    <property type="entry name" value="Methyltransf_21"/>
    <property type="match status" value="1"/>
</dbReference>
<dbReference type="Proteomes" id="UP000183918">
    <property type="component" value="Unassembled WGS sequence"/>
</dbReference>
<feature type="domain" description="Methyltransferase FkbM" evidence="1">
    <location>
        <begin position="182"/>
        <end position="315"/>
    </location>
</feature>
<dbReference type="RefSeq" id="WP_074717422.1">
    <property type="nucleotide sequence ID" value="NZ_FNPG01000015.1"/>
</dbReference>
<dbReference type="Gene3D" id="3.40.50.150">
    <property type="entry name" value="Vaccinia Virus protein VP39"/>
    <property type="match status" value="1"/>
</dbReference>
<dbReference type="GO" id="GO:0008168">
    <property type="term" value="F:methyltransferase activity"/>
    <property type="evidence" value="ECO:0007669"/>
    <property type="project" value="UniProtKB-KW"/>
</dbReference>
<proteinExistence type="predicted"/>
<keyword evidence="2" id="KW-0489">Methyltransferase</keyword>
<dbReference type="STRING" id="1122142.SAMN02910414_01393"/>
<keyword evidence="2" id="KW-0808">Transferase</keyword>
<protein>
    <submittedName>
        <fullName evidence="2">Methyltransferase, FkbM family</fullName>
    </submittedName>
</protein>
<evidence type="ECO:0000313" key="3">
    <source>
        <dbReference type="Proteomes" id="UP000183918"/>
    </source>
</evidence>
<dbReference type="GO" id="GO:0032259">
    <property type="term" value="P:methylation"/>
    <property type="evidence" value="ECO:0007669"/>
    <property type="project" value="UniProtKB-KW"/>
</dbReference>
<dbReference type="SUPFAM" id="SSF53335">
    <property type="entry name" value="S-adenosyl-L-methionine-dependent methyltransferases"/>
    <property type="match status" value="1"/>
</dbReference>
<dbReference type="InterPro" id="IPR029063">
    <property type="entry name" value="SAM-dependent_MTases_sf"/>
</dbReference>
<dbReference type="AlphaFoldDB" id="A0A1H3JA69"/>
<name>A0A1H3JA69_9FIRM</name>
<dbReference type="InterPro" id="IPR006342">
    <property type="entry name" value="FkbM_mtfrase"/>
</dbReference>
<sequence>MDFLKKQESVYEEIKNTKNPVWIWGAGSMAEVIEKRLNEHGIFPKGNFINLSDIEVDNEKLWQLKELEETGNRIDVIVGHGKLDLVKNLKNCNIVDEIYVLDSPYEQYWPDVKAIKKLEDLMLKGEIRERIYDNKSYECVNKYVEFYNGKMENNFFEEVELLCEDMFEFEKLNLTENENYIDVGAWDGDTVIEFLKYTKGKYNKIYAIEPDDKGYNMLSKKFKDSIRISLLKMGLSSTKKTLYSSKSNTQSMHLIDSGEGKIVECNTLDYLLDNNIIENKPTLIKTAVPFMDLDVLRGAEKTIKMIKPRLICNISCSYKEISSIIEYILGLNLEYKIAFRYRLPVPTQLLLYAF</sequence>
<organism evidence="2 3">
    <name type="scientific">Lachnobacterium bovis DSM 14045</name>
    <dbReference type="NCBI Taxonomy" id="1122142"/>
    <lineage>
        <taxon>Bacteria</taxon>
        <taxon>Bacillati</taxon>
        <taxon>Bacillota</taxon>
        <taxon>Clostridia</taxon>
        <taxon>Lachnospirales</taxon>
        <taxon>Lachnospiraceae</taxon>
        <taxon>Lachnobacterium</taxon>
    </lineage>
</organism>
<accession>A0A1H3JA69</accession>
<keyword evidence="3" id="KW-1185">Reference proteome</keyword>
<evidence type="ECO:0000259" key="1">
    <source>
        <dbReference type="Pfam" id="PF05050"/>
    </source>
</evidence>
<dbReference type="OrthoDB" id="5329963at2"/>
<reference evidence="2 3" key="1">
    <citation type="submission" date="2016-10" db="EMBL/GenBank/DDBJ databases">
        <authorList>
            <person name="de Groot N.N."/>
        </authorList>
    </citation>
    <scope>NUCLEOTIDE SEQUENCE [LARGE SCALE GENOMIC DNA]</scope>
    <source>
        <strain evidence="2 3">DSM 14045</strain>
    </source>
</reference>
<gene>
    <name evidence="2" type="ORF">SAMN02910414_01393</name>
</gene>